<evidence type="ECO:0000313" key="2">
    <source>
        <dbReference type="Proteomes" id="UP001233999"/>
    </source>
</evidence>
<evidence type="ECO:0000313" key="1">
    <source>
        <dbReference type="EMBL" id="KAJ9577164.1"/>
    </source>
</evidence>
<feature type="non-terminal residue" evidence="1">
    <location>
        <position position="1"/>
    </location>
</feature>
<proteinExistence type="predicted"/>
<gene>
    <name evidence="1" type="ORF">L9F63_006286</name>
</gene>
<reference evidence="1" key="1">
    <citation type="journal article" date="2023" name="IScience">
        <title>Live-bearing cockroach genome reveals convergent evolutionary mechanisms linked to viviparity in insects and beyond.</title>
        <authorList>
            <person name="Fouks B."/>
            <person name="Harrison M.C."/>
            <person name="Mikhailova A.A."/>
            <person name="Marchal E."/>
            <person name="English S."/>
            <person name="Carruthers M."/>
            <person name="Jennings E.C."/>
            <person name="Chiamaka E.L."/>
            <person name="Frigard R.A."/>
            <person name="Pippel M."/>
            <person name="Attardo G.M."/>
            <person name="Benoit J.B."/>
            <person name="Bornberg-Bauer E."/>
            <person name="Tobe S.S."/>
        </authorList>
    </citation>
    <scope>NUCLEOTIDE SEQUENCE</scope>
    <source>
        <strain evidence="1">Stay&amp;Tobe</strain>
    </source>
</reference>
<keyword evidence="2" id="KW-1185">Reference proteome</keyword>
<organism evidence="1 2">
    <name type="scientific">Diploptera punctata</name>
    <name type="common">Pacific beetle cockroach</name>
    <dbReference type="NCBI Taxonomy" id="6984"/>
    <lineage>
        <taxon>Eukaryota</taxon>
        <taxon>Metazoa</taxon>
        <taxon>Ecdysozoa</taxon>
        <taxon>Arthropoda</taxon>
        <taxon>Hexapoda</taxon>
        <taxon>Insecta</taxon>
        <taxon>Pterygota</taxon>
        <taxon>Neoptera</taxon>
        <taxon>Polyneoptera</taxon>
        <taxon>Dictyoptera</taxon>
        <taxon>Blattodea</taxon>
        <taxon>Blaberoidea</taxon>
        <taxon>Blaberidae</taxon>
        <taxon>Diplopterinae</taxon>
        <taxon>Diploptera</taxon>
    </lineage>
</organism>
<name>A0AAD7ZAY7_DIPPU</name>
<dbReference type="Proteomes" id="UP001233999">
    <property type="component" value="Unassembled WGS sequence"/>
</dbReference>
<comment type="caution">
    <text evidence="1">The sequence shown here is derived from an EMBL/GenBank/DDBJ whole genome shotgun (WGS) entry which is preliminary data.</text>
</comment>
<accession>A0AAD7ZAY7</accession>
<dbReference type="EMBL" id="JASPKZ010009372">
    <property type="protein sequence ID" value="KAJ9577164.1"/>
    <property type="molecule type" value="Genomic_DNA"/>
</dbReference>
<reference evidence="1" key="2">
    <citation type="submission" date="2023-05" db="EMBL/GenBank/DDBJ databases">
        <authorList>
            <person name="Fouks B."/>
        </authorList>
    </citation>
    <scope>NUCLEOTIDE SEQUENCE</scope>
    <source>
        <strain evidence="1">Stay&amp;Tobe</strain>
        <tissue evidence="1">Testes</tissue>
    </source>
</reference>
<sequence>ICISHNGCATDFRSDGADEETRVCEGVKKYEMEVIHTFETEEDKFIEPAGFELMDFRTR</sequence>
<dbReference type="AlphaFoldDB" id="A0AAD7ZAY7"/>
<protein>
    <submittedName>
        <fullName evidence="1">Uncharacterized protein</fullName>
    </submittedName>
</protein>
<feature type="non-terminal residue" evidence="1">
    <location>
        <position position="59"/>
    </location>
</feature>